<keyword evidence="1" id="KW-0175">Coiled coil</keyword>
<dbReference type="Proteomes" id="UP000054481">
    <property type="component" value="Unassembled WGS sequence"/>
</dbReference>
<evidence type="ECO:0000313" key="3">
    <source>
        <dbReference type="EMBL" id="KJZ69822.1"/>
    </source>
</evidence>
<dbReference type="EMBL" id="KQ030675">
    <property type="protein sequence ID" value="KJZ69822.1"/>
    <property type="molecule type" value="Genomic_DNA"/>
</dbReference>
<reference evidence="3 4" key="1">
    <citation type="journal article" date="2014" name="Genome Biol. Evol.">
        <title>Comparative genomics and transcriptomics analyses reveal divergent lifestyle features of nematode endoparasitic fungus Hirsutella minnesotensis.</title>
        <authorList>
            <person name="Lai Y."/>
            <person name="Liu K."/>
            <person name="Zhang X."/>
            <person name="Zhang X."/>
            <person name="Li K."/>
            <person name="Wang N."/>
            <person name="Shu C."/>
            <person name="Wu Y."/>
            <person name="Wang C."/>
            <person name="Bushley K.E."/>
            <person name="Xiang M."/>
            <person name="Liu X."/>
        </authorList>
    </citation>
    <scope>NUCLEOTIDE SEQUENCE [LARGE SCALE GENOMIC DNA]</scope>
    <source>
        <strain evidence="3 4">3608</strain>
    </source>
</reference>
<dbReference type="OrthoDB" id="8954335at2759"/>
<dbReference type="Gene3D" id="3.40.50.300">
    <property type="entry name" value="P-loop containing nucleotide triphosphate hydrolases"/>
    <property type="match status" value="1"/>
</dbReference>
<accession>A0A0F7ZWZ3</accession>
<dbReference type="InterPro" id="IPR027417">
    <property type="entry name" value="P-loop_NTPase"/>
</dbReference>
<sequence length="372" mass="41671">MSVMAEKDQVTIDGEDFTNDMSMIMVVGVTGSGKSYFINQLAGAQVVEEGGNLGSRRLYHPSPKSNDLIYLICALEETQKCEMIPVVVGGSKLVLIDTPGFDDTKRSDAEILGEIARVLAAQYSLGFELKGIVYLHRITDIRYTGSNVKTFEIFKRICGEETFHNVLLTTSRWGSVSEEVGADREHELRKSFWAYMLDRGSNMMRFHGDRESAISVVGQLLIKDSVVLSLQKELIDQGKDLNDTVAGSLVDGDLERALRQRREDITQIENLQAQLRDADVQAIQRYEKDAQEMRQKLLEAQLQRSSLQHNPVDKVCDEIRREKAKPKSKWRGIGAVLPFIPVSLSLLGLFVGVPPGSFEQLTDFFMSFDGQT</sequence>
<keyword evidence="2" id="KW-1133">Transmembrane helix</keyword>
<dbReference type="AlphaFoldDB" id="A0A0F7ZWZ3"/>
<protein>
    <recommendedName>
        <fullName evidence="5">AIG1-type G domain-containing protein</fullName>
    </recommendedName>
</protein>
<gene>
    <name evidence="3" type="ORF">HIM_10775</name>
</gene>
<keyword evidence="4" id="KW-1185">Reference proteome</keyword>
<name>A0A0F7ZWZ3_9HYPO</name>
<proteinExistence type="predicted"/>
<keyword evidence="2" id="KW-0812">Transmembrane</keyword>
<feature type="transmembrane region" description="Helical" evidence="2">
    <location>
        <begin position="330"/>
        <end position="353"/>
    </location>
</feature>
<evidence type="ECO:0000313" key="4">
    <source>
        <dbReference type="Proteomes" id="UP000054481"/>
    </source>
</evidence>
<organism evidence="3 4">
    <name type="scientific">Hirsutella minnesotensis 3608</name>
    <dbReference type="NCBI Taxonomy" id="1043627"/>
    <lineage>
        <taxon>Eukaryota</taxon>
        <taxon>Fungi</taxon>
        <taxon>Dikarya</taxon>
        <taxon>Ascomycota</taxon>
        <taxon>Pezizomycotina</taxon>
        <taxon>Sordariomycetes</taxon>
        <taxon>Hypocreomycetidae</taxon>
        <taxon>Hypocreales</taxon>
        <taxon>Ophiocordycipitaceae</taxon>
        <taxon>Hirsutella</taxon>
    </lineage>
</organism>
<evidence type="ECO:0000256" key="2">
    <source>
        <dbReference type="SAM" id="Phobius"/>
    </source>
</evidence>
<evidence type="ECO:0008006" key="5">
    <source>
        <dbReference type="Google" id="ProtNLM"/>
    </source>
</evidence>
<dbReference type="SUPFAM" id="SSF52540">
    <property type="entry name" value="P-loop containing nucleoside triphosphate hydrolases"/>
    <property type="match status" value="1"/>
</dbReference>
<feature type="coiled-coil region" evidence="1">
    <location>
        <begin position="254"/>
        <end position="310"/>
    </location>
</feature>
<keyword evidence="2" id="KW-0472">Membrane</keyword>
<evidence type="ECO:0000256" key="1">
    <source>
        <dbReference type="SAM" id="Coils"/>
    </source>
</evidence>